<evidence type="ECO:0000313" key="2">
    <source>
        <dbReference type="EMBL" id="NRN67436.1"/>
    </source>
</evidence>
<reference evidence="2 3" key="1">
    <citation type="submission" date="2020-01" db="EMBL/GenBank/DDBJ databases">
        <title>Kibdelosporangium persica a novel Actinomycetes from a hot desert in Iran.</title>
        <authorList>
            <person name="Safaei N."/>
            <person name="Zaburannyi N."/>
            <person name="Mueller R."/>
            <person name="Wink J."/>
        </authorList>
    </citation>
    <scope>NUCLEOTIDE SEQUENCE [LARGE SCALE GENOMIC DNA]</scope>
    <source>
        <strain evidence="2 3">4NS15</strain>
    </source>
</reference>
<evidence type="ECO:0000256" key="1">
    <source>
        <dbReference type="SAM" id="Phobius"/>
    </source>
</evidence>
<keyword evidence="1" id="KW-0812">Transmembrane</keyword>
<protein>
    <recommendedName>
        <fullName evidence="4">DUF3995 domain-containing protein</fullName>
    </recommendedName>
</protein>
<evidence type="ECO:0000313" key="3">
    <source>
        <dbReference type="Proteomes" id="UP000763557"/>
    </source>
</evidence>
<feature type="transmembrane region" description="Helical" evidence="1">
    <location>
        <begin position="134"/>
        <end position="154"/>
    </location>
</feature>
<dbReference type="EMBL" id="JAAATY010000014">
    <property type="protein sequence ID" value="NRN67436.1"/>
    <property type="molecule type" value="Genomic_DNA"/>
</dbReference>
<proteinExistence type="predicted"/>
<keyword evidence="1" id="KW-0472">Membrane</keyword>
<dbReference type="RefSeq" id="WP_217280906.1">
    <property type="nucleotide sequence ID" value="NZ_CBCSGW010000002.1"/>
</dbReference>
<accession>A0ABX2F7V5</accession>
<dbReference type="Proteomes" id="UP000763557">
    <property type="component" value="Unassembled WGS sequence"/>
</dbReference>
<feature type="transmembrane region" description="Helical" evidence="1">
    <location>
        <begin position="40"/>
        <end position="62"/>
    </location>
</feature>
<feature type="transmembrane region" description="Helical" evidence="1">
    <location>
        <begin position="83"/>
        <end position="106"/>
    </location>
</feature>
<name>A0ABX2F7V5_9PSEU</name>
<gene>
    <name evidence="2" type="ORF">GC106_46760</name>
</gene>
<keyword evidence="1" id="KW-1133">Transmembrane helix</keyword>
<evidence type="ECO:0008006" key="4">
    <source>
        <dbReference type="Google" id="ProtNLM"/>
    </source>
</evidence>
<comment type="caution">
    <text evidence="2">The sequence shown here is derived from an EMBL/GenBank/DDBJ whole genome shotgun (WGS) entry which is preliminary data.</text>
</comment>
<organism evidence="2 3">
    <name type="scientific">Kibdelosporangium persicum</name>
    <dbReference type="NCBI Taxonomy" id="2698649"/>
    <lineage>
        <taxon>Bacteria</taxon>
        <taxon>Bacillati</taxon>
        <taxon>Actinomycetota</taxon>
        <taxon>Actinomycetes</taxon>
        <taxon>Pseudonocardiales</taxon>
        <taxon>Pseudonocardiaceae</taxon>
        <taxon>Kibdelosporangium</taxon>
    </lineage>
</organism>
<keyword evidence="3" id="KW-1185">Reference proteome</keyword>
<sequence length="172" mass="18411">MATVPRWAVWAAYAVPLCVLLSAVWRTGEAFTQEVGLVSGGWYLLLLTGLSMGAALLTLGLVHRWGERIPRWVPLVGGRNIPVRAAVIPALAGGVLVIVICLYWVLNTLFGFVERGVILIGDDNGLPTPGPSVMALYIPWLAWGPLVVALALAYRRRRNSSAMPRVVSGGAG</sequence>
<feature type="transmembrane region" description="Helical" evidence="1">
    <location>
        <begin position="7"/>
        <end position="28"/>
    </location>
</feature>